<sequence>MSPMRMSKVEEAMRAVLAFNDAWNRHDVEGMMRLMSEDCVFENTYPPPDGTVYSGKAEVTQFWQTFFQQSPLAHIEIEEIFGAGVRCVMRWRYTWVDAAGQEGHVRGVDLYRIKGALICEKLSYVKG</sequence>
<reference evidence="2 3" key="1">
    <citation type="submission" date="2012-02" db="EMBL/GenBank/DDBJ databases">
        <title>Complete genome sequence of Caldilinea aerophila DSM 14535 (= NBRC 102666).</title>
        <authorList>
            <person name="Oguchi A."/>
            <person name="Hosoyama A."/>
            <person name="Sekine M."/>
            <person name="Fukai R."/>
            <person name="Kato Y."/>
            <person name="Nakamura S."/>
            <person name="Hanada S."/>
            <person name="Yamazaki S."/>
            <person name="Fujita N."/>
        </authorList>
    </citation>
    <scope>NUCLEOTIDE SEQUENCE [LARGE SCALE GENOMIC DNA]</scope>
    <source>
        <strain evidence="3">DSM 14535 / JCM 11387 / NBRC 104270 / STL-6-O1</strain>
    </source>
</reference>
<dbReference type="Gene3D" id="3.10.450.50">
    <property type="match status" value="1"/>
</dbReference>
<dbReference type="STRING" id="926550.CLDAP_21910"/>
<dbReference type="OrthoDB" id="13610at2"/>
<organism evidence="2 3">
    <name type="scientific">Caldilinea aerophila (strain DSM 14535 / JCM 11387 / NBRC 104270 / STL-6-O1)</name>
    <dbReference type="NCBI Taxonomy" id="926550"/>
    <lineage>
        <taxon>Bacteria</taxon>
        <taxon>Bacillati</taxon>
        <taxon>Chloroflexota</taxon>
        <taxon>Caldilineae</taxon>
        <taxon>Caldilineales</taxon>
        <taxon>Caldilineaceae</taxon>
        <taxon>Caldilinea</taxon>
    </lineage>
</organism>
<dbReference type="Proteomes" id="UP000007880">
    <property type="component" value="Chromosome"/>
</dbReference>
<evidence type="ECO:0000259" key="1">
    <source>
        <dbReference type="Pfam" id="PF12680"/>
    </source>
</evidence>
<evidence type="ECO:0000313" key="2">
    <source>
        <dbReference type="EMBL" id="BAM00231.1"/>
    </source>
</evidence>
<proteinExistence type="predicted"/>
<dbReference type="Pfam" id="PF12680">
    <property type="entry name" value="SnoaL_2"/>
    <property type="match status" value="1"/>
</dbReference>
<dbReference type="InterPro" id="IPR032710">
    <property type="entry name" value="NTF2-like_dom_sf"/>
</dbReference>
<dbReference type="RefSeq" id="WP_014433465.1">
    <property type="nucleotide sequence ID" value="NC_017079.1"/>
</dbReference>
<protein>
    <recommendedName>
        <fullName evidence="1">SnoaL-like domain-containing protein</fullName>
    </recommendedName>
</protein>
<dbReference type="KEGG" id="cap:CLDAP_21910"/>
<dbReference type="InterPro" id="IPR037401">
    <property type="entry name" value="SnoaL-like"/>
</dbReference>
<accession>I0I4P3</accession>
<dbReference type="eggNOG" id="COG3631">
    <property type="taxonomic scope" value="Bacteria"/>
</dbReference>
<evidence type="ECO:0000313" key="3">
    <source>
        <dbReference type="Proteomes" id="UP000007880"/>
    </source>
</evidence>
<dbReference type="EMBL" id="AP012337">
    <property type="protein sequence ID" value="BAM00231.1"/>
    <property type="molecule type" value="Genomic_DNA"/>
</dbReference>
<keyword evidence="3" id="KW-1185">Reference proteome</keyword>
<dbReference type="SUPFAM" id="SSF54427">
    <property type="entry name" value="NTF2-like"/>
    <property type="match status" value="1"/>
</dbReference>
<dbReference type="AlphaFoldDB" id="I0I4P3"/>
<feature type="domain" description="SnoaL-like" evidence="1">
    <location>
        <begin position="16"/>
        <end position="120"/>
    </location>
</feature>
<name>I0I4P3_CALAS</name>
<gene>
    <name evidence="2" type="ordered locus">CLDAP_21910</name>
</gene>
<dbReference type="HOGENOM" id="CLU_155955_1_0_0"/>